<dbReference type="InterPro" id="IPR012854">
    <property type="entry name" value="Cu_amine_oxidase-like_N"/>
</dbReference>
<feature type="domain" description="Copper amine oxidase-like N-terminal" evidence="2">
    <location>
        <begin position="432"/>
        <end position="534"/>
    </location>
</feature>
<dbReference type="Proteomes" id="UP000323166">
    <property type="component" value="Unassembled WGS sequence"/>
</dbReference>
<keyword evidence="1" id="KW-0732">Signal</keyword>
<feature type="chain" id="PRO_5024450689" evidence="1">
    <location>
        <begin position="23"/>
        <end position="540"/>
    </location>
</feature>
<protein>
    <submittedName>
        <fullName evidence="3">Copper amine oxidase-like protein</fullName>
    </submittedName>
</protein>
<name>A0A5S4ZNW6_9FIRM</name>
<gene>
    <name evidence="3" type="ORF">LX24_02429</name>
</gene>
<evidence type="ECO:0000313" key="3">
    <source>
        <dbReference type="EMBL" id="TYO94445.1"/>
    </source>
</evidence>
<comment type="caution">
    <text evidence="3">The sequence shown here is derived from an EMBL/GenBank/DDBJ whole genome shotgun (WGS) entry which is preliminary data.</text>
</comment>
<reference evidence="3 4" key="1">
    <citation type="submission" date="2019-07" db="EMBL/GenBank/DDBJ databases">
        <title>Genomic Encyclopedia of Type Strains, Phase I: the one thousand microbial genomes (KMG-I) project.</title>
        <authorList>
            <person name="Kyrpides N."/>
        </authorList>
    </citation>
    <scope>NUCLEOTIDE SEQUENCE [LARGE SCALE GENOMIC DNA]</scope>
    <source>
        <strain evidence="3 4">DSM 6562</strain>
    </source>
</reference>
<dbReference type="Gene3D" id="3.30.457.10">
    <property type="entry name" value="Copper amine oxidase-like, N-terminal domain"/>
    <property type="match status" value="1"/>
</dbReference>
<dbReference type="EMBL" id="VNHM01000015">
    <property type="protein sequence ID" value="TYO94445.1"/>
    <property type="molecule type" value="Genomic_DNA"/>
</dbReference>
<evidence type="ECO:0000313" key="4">
    <source>
        <dbReference type="Proteomes" id="UP000323166"/>
    </source>
</evidence>
<proteinExistence type="predicted"/>
<dbReference type="InterPro" id="IPR036582">
    <property type="entry name" value="Mao_N_sf"/>
</dbReference>
<dbReference type="SUPFAM" id="SSF55383">
    <property type="entry name" value="Copper amine oxidase, domain N"/>
    <property type="match status" value="1"/>
</dbReference>
<evidence type="ECO:0000256" key="1">
    <source>
        <dbReference type="SAM" id="SignalP"/>
    </source>
</evidence>
<keyword evidence="4" id="KW-1185">Reference proteome</keyword>
<evidence type="ECO:0000259" key="2">
    <source>
        <dbReference type="Pfam" id="PF07833"/>
    </source>
</evidence>
<accession>A0A5S4ZNW6</accession>
<dbReference type="Pfam" id="PF07833">
    <property type="entry name" value="Cu_amine_oxidN1"/>
    <property type="match status" value="1"/>
</dbReference>
<feature type="signal peptide" evidence="1">
    <location>
        <begin position="1"/>
        <end position="22"/>
    </location>
</feature>
<dbReference type="AlphaFoldDB" id="A0A5S4ZNW6"/>
<organism evidence="3 4">
    <name type="scientific">Desulfallas thermosapovorans DSM 6562</name>
    <dbReference type="NCBI Taxonomy" id="1121431"/>
    <lineage>
        <taxon>Bacteria</taxon>
        <taxon>Bacillati</taxon>
        <taxon>Bacillota</taxon>
        <taxon>Clostridia</taxon>
        <taxon>Eubacteriales</taxon>
        <taxon>Desulfallaceae</taxon>
        <taxon>Desulfallas</taxon>
    </lineage>
</organism>
<sequence>MVRKNIFIVMLALVLCFTLAFAAEAAQPTAKDVLIENIGNFNLGVSKDYYEKSRDETTINITRFDGSLVKDLASLKGASIDLLTQMDATNNVIKISYTTDIKGNDHNGDIYLKDDKVILTRDFFALLRELGFDAFKENPALLEQSHEYLYLSNEQLKSVWEQMASYQNQQLPEEYKELLLFLVEAIPDQYFSQSGDKVTLQLDQDGVAEFIYNLLAKVKAEKERAAGIIVDLNKYSFEQLGTTPEQMKQEIISGFDSIPVIPLEQIKLFKNFVDVKDFTYEASLSPGGPRNFNVNLGFKAPDGSMNGQFVIAYQGTGIADNLQGTYNFLVDFNAQNGPQFNFALDCLFNYKGEAAYADTTFQVAARDNATGELLLDLGATAKSVTKVDQSLVVNAPVLNDGNSTDISSLIPDPAQDMPAPPVGEETGLQIVVDGNILTTGVPFSVKDNGDTMVPARAVLEVLGYGVKWIKPNEMQVTTGDKTISVFINENSYKVNGVDKTLSIPAYLEAGYTMIPVSLIADENLATSIDLVNETTLMITK</sequence>
<dbReference type="RefSeq" id="WP_166512396.1">
    <property type="nucleotide sequence ID" value="NZ_VNHM01000015.1"/>
</dbReference>